<sequence>MIKKSGIALICAGTVFMSGAFGFGGAYIANMIDEESSRQASSENAGNSANVENTSAKSGSQSISISEIYEKNSDSVVEISTETKQFDRMMGQYVSSGAGSGVIISGDGHIVTNNHVIDGASKITVRLKDGSELEAKLVGKDSRTDIAVLKVESDGLKSASFGDSESLAVGEQVVAIGNPLGELGGTVTEGIISALDRDIVIDGESMTLLQTSAAVNPGNSGGGLFNSKGELVGIVNAKSSGSDIEGLGFAIPAKTAKEVVEQIISNGYVPGRPELGVSLLEILDENTAASYRVQELGVYVGEVSRQNGLQPGDRIISVDGKEIEKASDIKEIIDVQSAGDKLKIVVSRDGQQVSVVSELVESMR</sequence>
<dbReference type="OrthoDB" id="9758917at2"/>
<dbReference type="EMBL" id="MKIE01000001">
    <property type="protein sequence ID" value="OHW63296.1"/>
    <property type="molecule type" value="Genomic_DNA"/>
</dbReference>
<dbReference type="EC" id="3.4.21.107" evidence="5"/>
<dbReference type="SUPFAM" id="SSF50156">
    <property type="entry name" value="PDZ domain-like"/>
    <property type="match status" value="1"/>
</dbReference>
<organism evidence="5 6">
    <name type="scientific">Andreesenia angusta</name>
    <dbReference type="NCBI Taxonomy" id="39480"/>
    <lineage>
        <taxon>Bacteria</taxon>
        <taxon>Bacillati</taxon>
        <taxon>Bacillota</taxon>
        <taxon>Tissierellia</taxon>
        <taxon>Tissierellales</taxon>
        <taxon>Gottschalkiaceae</taxon>
        <taxon>Andreesenia</taxon>
    </lineage>
</organism>
<gene>
    <name evidence="5" type="primary">htrA</name>
    <name evidence="5" type="ORF">EUAN_01600</name>
</gene>
<accession>A0A1S1V9L8</accession>
<dbReference type="InterPro" id="IPR009003">
    <property type="entry name" value="Peptidase_S1_PA"/>
</dbReference>
<dbReference type="Proteomes" id="UP000180254">
    <property type="component" value="Unassembled WGS sequence"/>
</dbReference>
<proteinExistence type="predicted"/>
<keyword evidence="6" id="KW-1185">Reference proteome</keyword>
<dbReference type="InterPro" id="IPR001478">
    <property type="entry name" value="PDZ"/>
</dbReference>
<dbReference type="PROSITE" id="PS50106">
    <property type="entry name" value="PDZ"/>
    <property type="match status" value="1"/>
</dbReference>
<evidence type="ECO:0000256" key="2">
    <source>
        <dbReference type="ARBA" id="ARBA00022801"/>
    </source>
</evidence>
<name>A0A1S1V9L8_9FIRM</name>
<dbReference type="Pfam" id="PF13180">
    <property type="entry name" value="PDZ_2"/>
    <property type="match status" value="1"/>
</dbReference>
<keyword evidence="2 5" id="KW-0378">Hydrolase</keyword>
<feature type="domain" description="PDZ" evidence="4">
    <location>
        <begin position="231"/>
        <end position="350"/>
    </location>
</feature>
<dbReference type="Gene3D" id="2.40.10.120">
    <property type="match status" value="1"/>
</dbReference>
<dbReference type="SUPFAM" id="SSF50494">
    <property type="entry name" value="Trypsin-like serine proteases"/>
    <property type="match status" value="1"/>
</dbReference>
<evidence type="ECO:0000313" key="6">
    <source>
        <dbReference type="Proteomes" id="UP000180254"/>
    </source>
</evidence>
<dbReference type="STRING" id="39480.EUAN_01600"/>
<dbReference type="SMART" id="SM00228">
    <property type="entry name" value="PDZ"/>
    <property type="match status" value="1"/>
</dbReference>
<dbReference type="GO" id="GO:0006508">
    <property type="term" value="P:proteolysis"/>
    <property type="evidence" value="ECO:0007669"/>
    <property type="project" value="UniProtKB-KW"/>
</dbReference>
<feature type="compositionally biased region" description="Polar residues" evidence="3">
    <location>
        <begin position="39"/>
        <end position="54"/>
    </location>
</feature>
<comment type="caution">
    <text evidence="5">The sequence shown here is derived from an EMBL/GenBank/DDBJ whole genome shotgun (WGS) entry which is preliminary data.</text>
</comment>
<dbReference type="PRINTS" id="PR00834">
    <property type="entry name" value="PROTEASES2C"/>
</dbReference>
<evidence type="ECO:0000313" key="5">
    <source>
        <dbReference type="EMBL" id="OHW63296.1"/>
    </source>
</evidence>
<dbReference type="PANTHER" id="PTHR43343">
    <property type="entry name" value="PEPTIDASE S12"/>
    <property type="match status" value="1"/>
</dbReference>
<dbReference type="InterPro" id="IPR001940">
    <property type="entry name" value="Peptidase_S1C"/>
</dbReference>
<protein>
    <submittedName>
        <fullName evidence="5">Serine protease Do-like HtrA</fullName>
        <ecNumber evidence="5">3.4.21.107</ecNumber>
    </submittedName>
</protein>
<dbReference type="RefSeq" id="WP_071060672.1">
    <property type="nucleotide sequence ID" value="NZ_MKIE01000001.1"/>
</dbReference>
<dbReference type="InterPro" id="IPR051201">
    <property type="entry name" value="Chloro_Bact_Ser_Proteases"/>
</dbReference>
<dbReference type="Gene3D" id="2.30.42.10">
    <property type="match status" value="1"/>
</dbReference>
<dbReference type="AlphaFoldDB" id="A0A1S1V9L8"/>
<dbReference type="PANTHER" id="PTHR43343:SF3">
    <property type="entry name" value="PROTEASE DO-LIKE 8, CHLOROPLASTIC"/>
    <property type="match status" value="1"/>
</dbReference>
<reference evidence="5 6" key="1">
    <citation type="submission" date="2016-09" db="EMBL/GenBank/DDBJ databases">
        <title>Genome sequence of Eubacterium angustum.</title>
        <authorList>
            <person name="Poehlein A."/>
            <person name="Daniel R."/>
        </authorList>
    </citation>
    <scope>NUCLEOTIDE SEQUENCE [LARGE SCALE GENOMIC DNA]</scope>
    <source>
        <strain evidence="5 6">DSM 1989</strain>
    </source>
</reference>
<keyword evidence="1 5" id="KW-0645">Protease</keyword>
<evidence type="ECO:0000256" key="3">
    <source>
        <dbReference type="SAM" id="MobiDB-lite"/>
    </source>
</evidence>
<dbReference type="GO" id="GO:0004252">
    <property type="term" value="F:serine-type endopeptidase activity"/>
    <property type="evidence" value="ECO:0007669"/>
    <property type="project" value="InterPro"/>
</dbReference>
<dbReference type="CDD" id="cd06779">
    <property type="entry name" value="cpPDZ_Deg_HtrA-like"/>
    <property type="match status" value="1"/>
</dbReference>
<evidence type="ECO:0000259" key="4">
    <source>
        <dbReference type="PROSITE" id="PS50106"/>
    </source>
</evidence>
<dbReference type="InterPro" id="IPR036034">
    <property type="entry name" value="PDZ_sf"/>
</dbReference>
<evidence type="ECO:0000256" key="1">
    <source>
        <dbReference type="ARBA" id="ARBA00022670"/>
    </source>
</evidence>
<feature type="region of interest" description="Disordered" evidence="3">
    <location>
        <begin position="39"/>
        <end position="58"/>
    </location>
</feature>
<dbReference type="Pfam" id="PF13365">
    <property type="entry name" value="Trypsin_2"/>
    <property type="match status" value="1"/>
</dbReference>